<comment type="caution">
    <text evidence="1">The sequence shown here is derived from an EMBL/GenBank/DDBJ whole genome shotgun (WGS) entry which is preliminary data.</text>
</comment>
<dbReference type="InterPro" id="IPR013780">
    <property type="entry name" value="Glyco_hydro_b"/>
</dbReference>
<protein>
    <submittedName>
        <fullName evidence="1">Uncharacterized protein</fullName>
    </submittedName>
</protein>
<gene>
    <name evidence="1" type="ORF">ACFQBQ_01015</name>
</gene>
<dbReference type="Gene3D" id="3.20.20.80">
    <property type="entry name" value="Glycosidases"/>
    <property type="match status" value="1"/>
</dbReference>
<evidence type="ECO:0000313" key="2">
    <source>
        <dbReference type="Proteomes" id="UP001596391"/>
    </source>
</evidence>
<dbReference type="EMBL" id="JBHSWI010000001">
    <property type="protein sequence ID" value="MFC6644194.1"/>
    <property type="molecule type" value="Genomic_DNA"/>
</dbReference>
<proteinExistence type="predicted"/>
<keyword evidence="2" id="KW-1185">Reference proteome</keyword>
<dbReference type="SUPFAM" id="SSF51445">
    <property type="entry name" value="(Trans)glycosidases"/>
    <property type="match status" value="1"/>
</dbReference>
<name>A0ABW1Z4Z6_9BACT</name>
<dbReference type="PANTHER" id="PTHR36183">
    <property type="entry name" value="BETA-GLUCURONIDASE"/>
    <property type="match status" value="1"/>
</dbReference>
<accession>A0ABW1Z4Z6</accession>
<dbReference type="Proteomes" id="UP001596391">
    <property type="component" value="Unassembled WGS sequence"/>
</dbReference>
<evidence type="ECO:0000313" key="1">
    <source>
        <dbReference type="EMBL" id="MFC6644194.1"/>
    </source>
</evidence>
<dbReference type="PANTHER" id="PTHR36183:SF2">
    <property type="entry name" value="BETA-GLUCURONIDASE C-TERMINAL DOMAIN-CONTAINING PROTEIN"/>
    <property type="match status" value="1"/>
</dbReference>
<dbReference type="InterPro" id="IPR052974">
    <property type="entry name" value="GH79_Enzymes"/>
</dbReference>
<sequence>MDRRTFLVGVPATLALLRGNLLAETTKPASILTVHPDDVIASMPHDFMGLSYESTQLGEPEFFSPQNTGLIRLFRTLSPSGNLRLGGNTSEFSYFKAAPSTPPPAYTPLPTQPATLTPITPQALRNLRGFLDATGWNCIYGLNLGTATPERVAEEAAEVAQILGTKLKYFQIGNEPNNYIRYKLRPTTWNASAYIDEWLPFAQAVLKRVPHSRVSGPDMGAEREWMELFAQRVPPILGDRLAEITDHFYAEGPPTSPASTIEALLHNKKILPEIAVMQSAGKLAHLPYRMTEVNSCYLGGKPGVSNTMASALWAGELTLRLLAAGFSGINFHGGSARQIKASLGGTLPGDDVAKASAADSYYTPIAGSQQEGFHARPIFYGMMLAAKMANGKLVRVSGSDGDNLIAYASLGGSGLRMALFNMTAAHHAVAIDASARYDEVVCQTLSAPAVDATTGIQFGAAEVDARGDFTATQSAQKLREGRNFEYQLAPFSAVMISFQHSSSSR</sequence>
<reference evidence="2" key="1">
    <citation type="journal article" date="2019" name="Int. J. Syst. Evol. Microbiol.">
        <title>The Global Catalogue of Microorganisms (GCM) 10K type strain sequencing project: providing services to taxonomists for standard genome sequencing and annotation.</title>
        <authorList>
            <consortium name="The Broad Institute Genomics Platform"/>
            <consortium name="The Broad Institute Genome Sequencing Center for Infectious Disease"/>
            <person name="Wu L."/>
            <person name="Ma J."/>
        </authorList>
    </citation>
    <scope>NUCLEOTIDE SEQUENCE [LARGE SCALE GENOMIC DNA]</scope>
    <source>
        <strain evidence="2">CGMCC 1.16026</strain>
    </source>
</reference>
<dbReference type="RefSeq" id="WP_263372134.1">
    <property type="nucleotide sequence ID" value="NZ_JAGSYD010000004.1"/>
</dbReference>
<dbReference type="Gene3D" id="2.60.40.1180">
    <property type="entry name" value="Golgi alpha-mannosidase II"/>
    <property type="match status" value="1"/>
</dbReference>
<organism evidence="1 2">
    <name type="scientific">Granulicella cerasi</name>
    <dbReference type="NCBI Taxonomy" id="741063"/>
    <lineage>
        <taxon>Bacteria</taxon>
        <taxon>Pseudomonadati</taxon>
        <taxon>Acidobacteriota</taxon>
        <taxon>Terriglobia</taxon>
        <taxon>Terriglobales</taxon>
        <taxon>Acidobacteriaceae</taxon>
        <taxon>Granulicella</taxon>
    </lineage>
</organism>
<dbReference type="InterPro" id="IPR017853">
    <property type="entry name" value="GH"/>
</dbReference>